<keyword evidence="4" id="KW-1185">Reference proteome</keyword>
<evidence type="ECO:0000256" key="2">
    <source>
        <dbReference type="ARBA" id="ARBA00023002"/>
    </source>
</evidence>
<name>A0ABT8A5T5_9PROT</name>
<keyword evidence="2" id="KW-0560">Oxidoreductase</keyword>
<dbReference type="InterPro" id="IPR020904">
    <property type="entry name" value="Sc_DH/Rdtase_CS"/>
</dbReference>
<comment type="caution">
    <text evidence="3">The sequence shown here is derived from an EMBL/GenBank/DDBJ whole genome shotgun (WGS) entry which is preliminary data.</text>
</comment>
<reference evidence="4" key="1">
    <citation type="journal article" date="2019" name="Int. J. Syst. Evol. Microbiol.">
        <title>The Global Catalogue of Microorganisms (GCM) 10K type strain sequencing project: providing services to taxonomists for standard genome sequencing and annotation.</title>
        <authorList>
            <consortium name="The Broad Institute Genomics Platform"/>
            <consortium name="The Broad Institute Genome Sequencing Center for Infectious Disease"/>
            <person name="Wu L."/>
            <person name="Ma J."/>
        </authorList>
    </citation>
    <scope>NUCLEOTIDE SEQUENCE [LARGE SCALE GENOMIC DNA]</scope>
    <source>
        <strain evidence="4">CECT 7131</strain>
    </source>
</reference>
<dbReference type="InterPro" id="IPR002347">
    <property type="entry name" value="SDR_fam"/>
</dbReference>
<dbReference type="CDD" id="cd05233">
    <property type="entry name" value="SDR_c"/>
    <property type="match status" value="1"/>
</dbReference>
<sequence length="259" mass="26501">MTTPRKGMLDGKSALITGAASGIGRAAALAFAREGAWVAAADLTLEGAQRTVAAIEAQGGEAVAIAVDVTDDAAVKAMVAAAVAAFGGLDCAFNNAGIAPYQLNSAGVPVADMEEPAWARMLDVNLTGVWRCLRHEVAQMRTQGGGAIVNTASIMGLVAGPGAAAYVVSKHGVIGLTKAAALDHAGEGIRVNAVCPGYIETPMTEDTMRRRGERIIGRTALGRMGKPEEIAEAVVWMCSDRASFVTGSAWTVDGGYTAL</sequence>
<dbReference type="Proteomes" id="UP001529369">
    <property type="component" value="Unassembled WGS sequence"/>
</dbReference>
<dbReference type="PANTHER" id="PTHR24321:SF8">
    <property type="entry name" value="ESTRADIOL 17-BETA-DEHYDROGENASE 8-RELATED"/>
    <property type="match status" value="1"/>
</dbReference>
<dbReference type="PROSITE" id="PS00061">
    <property type="entry name" value="ADH_SHORT"/>
    <property type="match status" value="1"/>
</dbReference>
<gene>
    <name evidence="3" type="ORF">QWZ14_12190</name>
</gene>
<evidence type="ECO:0000256" key="1">
    <source>
        <dbReference type="ARBA" id="ARBA00006484"/>
    </source>
</evidence>
<accession>A0ABT8A5T5</accession>
<organism evidence="3 4">
    <name type="scientific">Paeniroseomonas aquatica</name>
    <dbReference type="NCBI Taxonomy" id="373043"/>
    <lineage>
        <taxon>Bacteria</taxon>
        <taxon>Pseudomonadati</taxon>
        <taxon>Pseudomonadota</taxon>
        <taxon>Alphaproteobacteria</taxon>
        <taxon>Acetobacterales</taxon>
        <taxon>Acetobacteraceae</taxon>
        <taxon>Paeniroseomonas</taxon>
    </lineage>
</organism>
<protein>
    <submittedName>
        <fullName evidence="3">SDR family oxidoreductase</fullName>
    </submittedName>
</protein>
<evidence type="ECO:0000313" key="3">
    <source>
        <dbReference type="EMBL" id="MDN3565122.1"/>
    </source>
</evidence>
<dbReference type="PRINTS" id="PR00081">
    <property type="entry name" value="GDHRDH"/>
</dbReference>
<dbReference type="Pfam" id="PF13561">
    <property type="entry name" value="adh_short_C2"/>
    <property type="match status" value="1"/>
</dbReference>
<dbReference type="SUPFAM" id="SSF51735">
    <property type="entry name" value="NAD(P)-binding Rossmann-fold domains"/>
    <property type="match status" value="1"/>
</dbReference>
<dbReference type="EMBL" id="JAUFPN010000133">
    <property type="protein sequence ID" value="MDN3565122.1"/>
    <property type="molecule type" value="Genomic_DNA"/>
</dbReference>
<dbReference type="PANTHER" id="PTHR24321">
    <property type="entry name" value="DEHYDROGENASES, SHORT CHAIN"/>
    <property type="match status" value="1"/>
</dbReference>
<evidence type="ECO:0000313" key="4">
    <source>
        <dbReference type="Proteomes" id="UP001529369"/>
    </source>
</evidence>
<dbReference type="InterPro" id="IPR036291">
    <property type="entry name" value="NAD(P)-bd_dom_sf"/>
</dbReference>
<comment type="similarity">
    <text evidence="1">Belongs to the short-chain dehydrogenases/reductases (SDR) family.</text>
</comment>
<dbReference type="RefSeq" id="WP_290316942.1">
    <property type="nucleotide sequence ID" value="NZ_JAUFPN010000133.1"/>
</dbReference>
<dbReference type="NCBIfam" id="NF005559">
    <property type="entry name" value="PRK07231.1"/>
    <property type="match status" value="1"/>
</dbReference>
<proteinExistence type="inferred from homology"/>
<dbReference type="Gene3D" id="3.40.50.720">
    <property type="entry name" value="NAD(P)-binding Rossmann-like Domain"/>
    <property type="match status" value="1"/>
</dbReference>
<dbReference type="PRINTS" id="PR00080">
    <property type="entry name" value="SDRFAMILY"/>
</dbReference>